<feature type="compositionally biased region" description="Pro residues" evidence="1">
    <location>
        <begin position="35"/>
        <end position="45"/>
    </location>
</feature>
<keyword evidence="3" id="KW-1185">Reference proteome</keyword>
<organism evidence="2 3">
    <name type="scientific">Ascodesmis nigricans</name>
    <dbReference type="NCBI Taxonomy" id="341454"/>
    <lineage>
        <taxon>Eukaryota</taxon>
        <taxon>Fungi</taxon>
        <taxon>Dikarya</taxon>
        <taxon>Ascomycota</taxon>
        <taxon>Pezizomycotina</taxon>
        <taxon>Pezizomycetes</taxon>
        <taxon>Pezizales</taxon>
        <taxon>Ascodesmidaceae</taxon>
        <taxon>Ascodesmis</taxon>
    </lineage>
</organism>
<proteinExistence type="predicted"/>
<feature type="compositionally biased region" description="Polar residues" evidence="1">
    <location>
        <begin position="72"/>
        <end position="82"/>
    </location>
</feature>
<feature type="compositionally biased region" description="Low complexity" evidence="1">
    <location>
        <begin position="83"/>
        <end position="101"/>
    </location>
</feature>
<sequence length="168" mass="18355">MLYIGVDGTRGTGVPYLDTALIDPSRQHLNLPTPQLSPPPYPPSPSARKSRDAIPYPTNLPTSNPRAPKRQAPSTPEQFPRNTSTSTSTSQHSTAQHSTQAAGLRAGCGRCWLGGWSKLRRNYPGPHVVVKLPEYNTGILHTVLKRHRSANLRAQRKAGGFRDSGDEK</sequence>
<gene>
    <name evidence="2" type="ORF">EX30DRAFT_350952</name>
</gene>
<evidence type="ECO:0000313" key="2">
    <source>
        <dbReference type="EMBL" id="TGZ78561.1"/>
    </source>
</evidence>
<evidence type="ECO:0000256" key="1">
    <source>
        <dbReference type="SAM" id="MobiDB-lite"/>
    </source>
</evidence>
<reference evidence="2 3" key="1">
    <citation type="submission" date="2019-04" db="EMBL/GenBank/DDBJ databases">
        <title>Comparative genomics and transcriptomics to analyze fruiting body development in filamentous ascomycetes.</title>
        <authorList>
            <consortium name="DOE Joint Genome Institute"/>
            <person name="Lutkenhaus R."/>
            <person name="Traeger S."/>
            <person name="Breuer J."/>
            <person name="Kuo A."/>
            <person name="Lipzen A."/>
            <person name="Pangilinan J."/>
            <person name="Dilworth D."/>
            <person name="Sandor L."/>
            <person name="Poggeler S."/>
            <person name="Barry K."/>
            <person name="Grigoriev I.V."/>
            <person name="Nowrousian M."/>
        </authorList>
    </citation>
    <scope>NUCLEOTIDE SEQUENCE [LARGE SCALE GENOMIC DNA]</scope>
    <source>
        <strain evidence="2 3">CBS 389.68</strain>
    </source>
</reference>
<dbReference type="AlphaFoldDB" id="A0A4S2MN57"/>
<feature type="region of interest" description="Disordered" evidence="1">
    <location>
        <begin position="27"/>
        <end position="101"/>
    </location>
</feature>
<dbReference type="InParanoid" id="A0A4S2MN57"/>
<name>A0A4S2MN57_9PEZI</name>
<dbReference type="EMBL" id="ML220140">
    <property type="protein sequence ID" value="TGZ78561.1"/>
    <property type="molecule type" value="Genomic_DNA"/>
</dbReference>
<dbReference type="Proteomes" id="UP000298138">
    <property type="component" value="Unassembled WGS sequence"/>
</dbReference>
<protein>
    <submittedName>
        <fullName evidence="2">Uncharacterized protein</fullName>
    </submittedName>
</protein>
<accession>A0A4S2MN57</accession>
<evidence type="ECO:0000313" key="3">
    <source>
        <dbReference type="Proteomes" id="UP000298138"/>
    </source>
</evidence>